<evidence type="ECO:0000256" key="3">
    <source>
        <dbReference type="ARBA" id="ARBA00023163"/>
    </source>
</evidence>
<sequence>MEYSHEFIMPNDDIPFKMFVFEGKDGNYVREKHWHRSVEIFALFEGELRFFLNEKEYPLKPGEFMLVNSNEIHSIQSPKANRTIVLQIPLVTFENYYTEERFIYFSHSSRLQDEEVMRLIEDMYETYARRDCGYELKVLGQFYLLVYLLVTKYREMEVSMDLVRQNKKLNKLSAITAYMEDHYTKDLSLESLAKIFGYSPTYLSRMFQKYARTNYKTYLDHIRLEYAYKDLVNTSDAIGEIASNNGFANSKAFAKVFKRKYGMLPSEYRKRQAETQVVT</sequence>
<dbReference type="Gene3D" id="2.60.120.10">
    <property type="entry name" value="Jelly Rolls"/>
    <property type="match status" value="1"/>
</dbReference>
<evidence type="ECO:0000256" key="2">
    <source>
        <dbReference type="ARBA" id="ARBA00023125"/>
    </source>
</evidence>
<dbReference type="InterPro" id="IPR009057">
    <property type="entry name" value="Homeodomain-like_sf"/>
</dbReference>
<dbReference type="SUPFAM" id="SSF51215">
    <property type="entry name" value="Regulatory protein AraC"/>
    <property type="match status" value="1"/>
</dbReference>
<dbReference type="InterPro" id="IPR037923">
    <property type="entry name" value="HTH-like"/>
</dbReference>
<dbReference type="SMART" id="SM00342">
    <property type="entry name" value="HTH_ARAC"/>
    <property type="match status" value="1"/>
</dbReference>
<dbReference type="PANTHER" id="PTHR43280:SF2">
    <property type="entry name" value="HTH-TYPE TRANSCRIPTIONAL REGULATOR EXSA"/>
    <property type="match status" value="1"/>
</dbReference>
<feature type="domain" description="HTH araC/xylS-type" evidence="4">
    <location>
        <begin position="173"/>
        <end position="271"/>
    </location>
</feature>
<protein>
    <submittedName>
        <fullName evidence="5">AraC family transcriptional regulator</fullName>
    </submittedName>
</protein>
<dbReference type="Pfam" id="PF12833">
    <property type="entry name" value="HTH_18"/>
    <property type="match status" value="1"/>
</dbReference>
<dbReference type="InterPro" id="IPR018060">
    <property type="entry name" value="HTH_AraC"/>
</dbReference>
<proteinExistence type="predicted"/>
<comment type="caution">
    <text evidence="5">The sequence shown here is derived from an EMBL/GenBank/DDBJ whole genome shotgun (WGS) entry which is preliminary data.</text>
</comment>
<dbReference type="Gene3D" id="1.10.10.60">
    <property type="entry name" value="Homeodomain-like"/>
    <property type="match status" value="2"/>
</dbReference>
<dbReference type="EMBL" id="VUMB01000044">
    <property type="protein sequence ID" value="MSS41651.1"/>
    <property type="molecule type" value="Genomic_DNA"/>
</dbReference>
<dbReference type="RefSeq" id="WP_004607453.1">
    <property type="nucleotide sequence ID" value="NZ_AP025569.1"/>
</dbReference>
<dbReference type="InterPro" id="IPR003313">
    <property type="entry name" value="AraC-bd"/>
</dbReference>
<gene>
    <name evidence="5" type="ORF">FYJ37_15250</name>
</gene>
<dbReference type="InterPro" id="IPR020449">
    <property type="entry name" value="Tscrpt_reg_AraC-type_HTH"/>
</dbReference>
<evidence type="ECO:0000259" key="4">
    <source>
        <dbReference type="PROSITE" id="PS01124"/>
    </source>
</evidence>
<name>A0A844FCY8_CLOSV</name>
<dbReference type="GO" id="GO:0003700">
    <property type="term" value="F:DNA-binding transcription factor activity"/>
    <property type="evidence" value="ECO:0007669"/>
    <property type="project" value="InterPro"/>
</dbReference>
<dbReference type="PROSITE" id="PS01124">
    <property type="entry name" value="HTH_ARAC_FAMILY_2"/>
    <property type="match status" value="1"/>
</dbReference>
<dbReference type="Proteomes" id="UP000462363">
    <property type="component" value="Unassembled WGS sequence"/>
</dbReference>
<dbReference type="Pfam" id="PF02311">
    <property type="entry name" value="AraC_binding"/>
    <property type="match status" value="1"/>
</dbReference>
<organism evidence="5 6">
    <name type="scientific">Clostridium scindens (strain JCM 10418 / VPI 12708)</name>
    <dbReference type="NCBI Taxonomy" id="29347"/>
    <lineage>
        <taxon>Bacteria</taxon>
        <taxon>Bacillati</taxon>
        <taxon>Bacillota</taxon>
        <taxon>Clostridia</taxon>
        <taxon>Lachnospirales</taxon>
        <taxon>Lachnospiraceae</taxon>
    </lineage>
</organism>
<dbReference type="GO" id="GO:0043565">
    <property type="term" value="F:sequence-specific DNA binding"/>
    <property type="evidence" value="ECO:0007669"/>
    <property type="project" value="InterPro"/>
</dbReference>
<keyword evidence="3" id="KW-0804">Transcription</keyword>
<keyword evidence="2" id="KW-0238">DNA-binding</keyword>
<dbReference type="PANTHER" id="PTHR43280">
    <property type="entry name" value="ARAC-FAMILY TRANSCRIPTIONAL REGULATOR"/>
    <property type="match status" value="1"/>
</dbReference>
<accession>A0A844FCY8</accession>
<dbReference type="GeneID" id="62694953"/>
<reference evidence="5 6" key="1">
    <citation type="submission" date="2019-08" db="EMBL/GenBank/DDBJ databases">
        <title>In-depth cultivation of the pig gut microbiome towards novel bacterial diversity and tailored functional studies.</title>
        <authorList>
            <person name="Wylensek D."/>
            <person name="Hitch T.C.A."/>
            <person name="Clavel T."/>
        </authorList>
    </citation>
    <scope>NUCLEOTIDE SEQUENCE [LARGE SCALE GENOMIC DNA]</scope>
    <source>
        <strain evidence="5 6">BL-389-WT-3D</strain>
    </source>
</reference>
<keyword evidence="1" id="KW-0805">Transcription regulation</keyword>
<dbReference type="PRINTS" id="PR00032">
    <property type="entry name" value="HTHARAC"/>
</dbReference>
<dbReference type="InterPro" id="IPR014710">
    <property type="entry name" value="RmlC-like_jellyroll"/>
</dbReference>
<dbReference type="AlphaFoldDB" id="A0A844FCY8"/>
<evidence type="ECO:0000313" key="6">
    <source>
        <dbReference type="Proteomes" id="UP000462363"/>
    </source>
</evidence>
<dbReference type="SUPFAM" id="SSF46689">
    <property type="entry name" value="Homeodomain-like"/>
    <property type="match status" value="2"/>
</dbReference>
<evidence type="ECO:0000256" key="1">
    <source>
        <dbReference type="ARBA" id="ARBA00023015"/>
    </source>
</evidence>
<evidence type="ECO:0000313" key="5">
    <source>
        <dbReference type="EMBL" id="MSS41651.1"/>
    </source>
</evidence>